<dbReference type="AlphaFoldDB" id="A0A1I5TLM4"/>
<gene>
    <name evidence="1" type="ORF">SAMN04515674_106106</name>
</gene>
<organism evidence="1 2">
    <name type="scientific">Pseudarcicella hirudinis</name>
    <dbReference type="NCBI Taxonomy" id="1079859"/>
    <lineage>
        <taxon>Bacteria</taxon>
        <taxon>Pseudomonadati</taxon>
        <taxon>Bacteroidota</taxon>
        <taxon>Cytophagia</taxon>
        <taxon>Cytophagales</taxon>
        <taxon>Flectobacillaceae</taxon>
        <taxon>Pseudarcicella</taxon>
    </lineage>
</organism>
<keyword evidence="2" id="KW-1185">Reference proteome</keyword>
<reference evidence="1 2" key="1">
    <citation type="submission" date="2016-10" db="EMBL/GenBank/DDBJ databases">
        <authorList>
            <person name="de Groot N.N."/>
        </authorList>
    </citation>
    <scope>NUCLEOTIDE SEQUENCE [LARGE SCALE GENOMIC DNA]</scope>
    <source>
        <strain evidence="2">E92,LMG 26720,CCM 7988</strain>
    </source>
</reference>
<accession>A0A1I5TLM4</accession>
<dbReference type="EMBL" id="FOXH01000006">
    <property type="protein sequence ID" value="SFP83984.1"/>
    <property type="molecule type" value="Genomic_DNA"/>
</dbReference>
<proteinExistence type="predicted"/>
<protein>
    <submittedName>
        <fullName evidence="1">Uncharacterized protein</fullName>
    </submittedName>
</protein>
<sequence>MSSYIQERLLFPEKTGQKKICRLKGFGISPEKTNNRNTVNHQSKSTWGMLRDIFVKINYHLSRKTNVCETIRWIIFRCFLTLYI</sequence>
<evidence type="ECO:0000313" key="2">
    <source>
        <dbReference type="Proteomes" id="UP000199306"/>
    </source>
</evidence>
<name>A0A1I5TLM4_9BACT</name>
<evidence type="ECO:0000313" key="1">
    <source>
        <dbReference type="EMBL" id="SFP83984.1"/>
    </source>
</evidence>
<dbReference type="STRING" id="1079859.SAMN04515674_106106"/>
<dbReference type="Proteomes" id="UP000199306">
    <property type="component" value="Unassembled WGS sequence"/>
</dbReference>